<feature type="non-terminal residue" evidence="2">
    <location>
        <position position="1"/>
    </location>
</feature>
<accession>A0A382UBC7</accession>
<dbReference type="Pfam" id="PF07583">
    <property type="entry name" value="PSCyt2"/>
    <property type="match status" value="1"/>
</dbReference>
<feature type="domain" description="DUF1549" evidence="1">
    <location>
        <begin position="210"/>
        <end position="293"/>
    </location>
</feature>
<evidence type="ECO:0000259" key="1">
    <source>
        <dbReference type="Pfam" id="PF07583"/>
    </source>
</evidence>
<organism evidence="2">
    <name type="scientific">marine metagenome</name>
    <dbReference type="NCBI Taxonomy" id="408172"/>
    <lineage>
        <taxon>unclassified sequences</taxon>
        <taxon>metagenomes</taxon>
        <taxon>ecological metagenomes</taxon>
    </lineage>
</organism>
<sequence>VAEETSFSRDVMAVLSKAGCNASACHGNQNGKGGFKLSLWGEKPVSDFKALRSGGRVNIDEPTASKVLLKPTLQVKHEGKKRFETGSAEYRILLDWIRAGAAEDSNEAPHLESISVSPGVAMLTAPGNSLALKVTATFSDGEQLDVTRWAVYETSNLIAEVTAAGVLEFAQTGETTVFARYLSGRASMRAGMIHPRKGYRWSGPAPANTIDKHVFSKLKQFKENPAASCDDATFMRRACLDITGTLPDPREAKAFVDERDPGKRARLIERLLASPEYAEFWALKWADLLRVEEK</sequence>
<dbReference type="PANTHER" id="PTHR35889:SF3">
    <property type="entry name" value="F-BOX DOMAIN-CONTAINING PROTEIN"/>
    <property type="match status" value="1"/>
</dbReference>
<reference evidence="2" key="1">
    <citation type="submission" date="2018-05" db="EMBL/GenBank/DDBJ databases">
        <authorList>
            <person name="Lanie J.A."/>
            <person name="Ng W.-L."/>
            <person name="Kazmierczak K.M."/>
            <person name="Andrzejewski T.M."/>
            <person name="Davidsen T.M."/>
            <person name="Wayne K.J."/>
            <person name="Tettelin H."/>
            <person name="Glass J.I."/>
            <person name="Rusch D."/>
            <person name="Podicherti R."/>
            <person name="Tsui H.-C.T."/>
            <person name="Winkler M.E."/>
        </authorList>
    </citation>
    <scope>NUCLEOTIDE SEQUENCE</scope>
</reference>
<proteinExistence type="predicted"/>
<dbReference type="PANTHER" id="PTHR35889">
    <property type="entry name" value="CYCLOINULO-OLIGOSACCHARIDE FRUCTANOTRANSFERASE-RELATED"/>
    <property type="match status" value="1"/>
</dbReference>
<dbReference type="EMBL" id="UINC01142950">
    <property type="protein sequence ID" value="SVD31590.1"/>
    <property type="molecule type" value="Genomic_DNA"/>
</dbReference>
<feature type="non-terminal residue" evidence="2">
    <location>
        <position position="294"/>
    </location>
</feature>
<gene>
    <name evidence="2" type="ORF">METZ01_LOCUS384444</name>
</gene>
<dbReference type="AlphaFoldDB" id="A0A382UBC7"/>
<dbReference type="Gene3D" id="2.60.40.1080">
    <property type="match status" value="1"/>
</dbReference>
<dbReference type="InterPro" id="IPR011444">
    <property type="entry name" value="DUF1549"/>
</dbReference>
<protein>
    <recommendedName>
        <fullName evidence="1">DUF1549 domain-containing protein</fullName>
    </recommendedName>
</protein>
<name>A0A382UBC7_9ZZZZ</name>
<evidence type="ECO:0000313" key="2">
    <source>
        <dbReference type="EMBL" id="SVD31590.1"/>
    </source>
</evidence>